<dbReference type="RefSeq" id="WP_232021044.1">
    <property type="nucleotide sequence ID" value="NZ_AP018920.1"/>
</dbReference>
<organism evidence="1 2">
    <name type="scientific">Pseudonocardia autotrophica</name>
    <name type="common">Amycolata autotrophica</name>
    <name type="synonym">Nocardia autotrophica</name>
    <dbReference type="NCBI Taxonomy" id="2074"/>
    <lineage>
        <taxon>Bacteria</taxon>
        <taxon>Bacillati</taxon>
        <taxon>Actinomycetota</taxon>
        <taxon>Actinomycetes</taxon>
        <taxon>Pseudonocardiales</taxon>
        <taxon>Pseudonocardiaceae</taxon>
        <taxon>Pseudonocardia</taxon>
    </lineage>
</organism>
<dbReference type="EMBL" id="MIGB01000003">
    <property type="protein sequence ID" value="OSY43326.1"/>
    <property type="molecule type" value="Genomic_DNA"/>
</dbReference>
<gene>
    <name evidence="1" type="ORF">BG845_00931</name>
</gene>
<accession>A0A1Y2N783</accession>
<proteinExistence type="predicted"/>
<reference evidence="1 2" key="1">
    <citation type="submission" date="2016-09" db="EMBL/GenBank/DDBJ databases">
        <title>Pseudonocardia autotrophica DSM535, a candidate organism with high potential of specific P450 cytochromes.</title>
        <authorList>
            <person name="Grumaz C."/>
            <person name="Vainshtein Y."/>
            <person name="Kirstahler P."/>
            <person name="Sohn K."/>
        </authorList>
    </citation>
    <scope>NUCLEOTIDE SEQUENCE [LARGE SCALE GENOMIC DNA]</scope>
    <source>
        <strain evidence="1 2">DSM 535</strain>
    </source>
</reference>
<dbReference type="Proteomes" id="UP000194360">
    <property type="component" value="Unassembled WGS sequence"/>
</dbReference>
<dbReference type="AlphaFoldDB" id="A0A1Y2N783"/>
<protein>
    <submittedName>
        <fullName evidence="1">Uncharacterized protein</fullName>
    </submittedName>
</protein>
<evidence type="ECO:0000313" key="2">
    <source>
        <dbReference type="Proteomes" id="UP000194360"/>
    </source>
</evidence>
<evidence type="ECO:0000313" key="1">
    <source>
        <dbReference type="EMBL" id="OSY43326.1"/>
    </source>
</evidence>
<name>A0A1Y2N783_PSEAH</name>
<sequence length="86" mass="9425">MSMLGPDVNWVHNVRAAAGHAVLRHGEREAVRLVEIAPGLRAPVLQEYLRRAPLARAHLPVRPGAPLTELAAVADRIPVFRVLSVR</sequence>
<keyword evidence="2" id="KW-1185">Reference proteome</keyword>
<comment type="caution">
    <text evidence="1">The sequence shown here is derived from an EMBL/GenBank/DDBJ whole genome shotgun (WGS) entry which is preliminary data.</text>
</comment>